<dbReference type="AlphaFoldDB" id="A0A8X6XKH4"/>
<dbReference type="EMBL" id="BMAV01010486">
    <property type="protein sequence ID" value="GFY55582.1"/>
    <property type="molecule type" value="Genomic_DNA"/>
</dbReference>
<dbReference type="Gene3D" id="3.40.50.2300">
    <property type="match status" value="2"/>
</dbReference>
<dbReference type="Proteomes" id="UP000886998">
    <property type="component" value="Unassembled WGS sequence"/>
</dbReference>
<dbReference type="OrthoDB" id="6425941at2759"/>
<accession>A0A8X6XKH4</accession>
<comment type="caution">
    <text evidence="1">The sequence shown here is derived from an EMBL/GenBank/DDBJ whole genome shotgun (WGS) entry which is preliminary data.</text>
</comment>
<evidence type="ECO:0000313" key="1">
    <source>
        <dbReference type="EMBL" id="GFY55582.1"/>
    </source>
</evidence>
<name>A0A8X6XKH4_9ARAC</name>
<keyword evidence="2" id="KW-1185">Reference proteome</keyword>
<organism evidence="1 2">
    <name type="scientific">Trichonephila inaurata madagascariensis</name>
    <dbReference type="NCBI Taxonomy" id="2747483"/>
    <lineage>
        <taxon>Eukaryota</taxon>
        <taxon>Metazoa</taxon>
        <taxon>Ecdysozoa</taxon>
        <taxon>Arthropoda</taxon>
        <taxon>Chelicerata</taxon>
        <taxon>Arachnida</taxon>
        <taxon>Araneae</taxon>
        <taxon>Araneomorphae</taxon>
        <taxon>Entelegynae</taxon>
        <taxon>Araneoidea</taxon>
        <taxon>Nephilidae</taxon>
        <taxon>Trichonephila</taxon>
        <taxon>Trichonephila inaurata</taxon>
    </lineage>
</organism>
<sequence length="213" mass="24208">MNPWEGKQDSDLWYKEVVNNDISERACNFNEHIALPRLQDLIMMANEGDIKITLSVLERGLHYRNLLKDVSKKGETNVVLDVPASHIAEILSMEYSPDISLSNFANRENPGNQEENAAVLLNVNLSPPSQKNSSNLYQAQSFGMMTEYHNYFITSLDLHTVDLQDFQHGRANISGFRLVQPLKTSGIFVSREWLLGDIYYGRLNKRLPPVKVG</sequence>
<proteinExistence type="predicted"/>
<protein>
    <submittedName>
        <fullName evidence="1">Uncharacterized protein</fullName>
    </submittedName>
</protein>
<evidence type="ECO:0000313" key="2">
    <source>
        <dbReference type="Proteomes" id="UP000886998"/>
    </source>
</evidence>
<reference evidence="1" key="1">
    <citation type="submission" date="2020-08" db="EMBL/GenBank/DDBJ databases">
        <title>Multicomponent nature underlies the extraordinary mechanical properties of spider dragline silk.</title>
        <authorList>
            <person name="Kono N."/>
            <person name="Nakamura H."/>
            <person name="Mori M."/>
            <person name="Yoshida Y."/>
            <person name="Ohtoshi R."/>
            <person name="Malay A.D."/>
            <person name="Moran D.A.P."/>
            <person name="Tomita M."/>
            <person name="Numata K."/>
            <person name="Arakawa K."/>
        </authorList>
    </citation>
    <scope>NUCLEOTIDE SEQUENCE</scope>
</reference>
<gene>
    <name evidence="1" type="primary">AVEN_189344_1</name>
    <name evidence="1" type="ORF">TNIN_447051</name>
</gene>